<feature type="chain" id="PRO_5024314275" evidence="1">
    <location>
        <begin position="25"/>
        <end position="121"/>
    </location>
</feature>
<sequence length="121" mass="13594">MISITSRLTLAVLVAMLTVHQIKAQSDWRFDNVVGSEQRPLTAMNNLYKALAQKKYSFDRLDASGMSGFNKRPFDRFESAQIGGLNKKAFDMLENSKLGGFQKRPFDSIETGDFKEGRAPV</sequence>
<proteinExistence type="predicted"/>
<organism evidence="2 3">
    <name type="scientific">Trichuris muris</name>
    <name type="common">Mouse whipworm</name>
    <dbReference type="NCBI Taxonomy" id="70415"/>
    <lineage>
        <taxon>Eukaryota</taxon>
        <taxon>Metazoa</taxon>
        <taxon>Ecdysozoa</taxon>
        <taxon>Nematoda</taxon>
        <taxon>Enoplea</taxon>
        <taxon>Dorylaimia</taxon>
        <taxon>Trichinellida</taxon>
        <taxon>Trichuridae</taxon>
        <taxon>Trichuris</taxon>
    </lineage>
</organism>
<evidence type="ECO:0000256" key="1">
    <source>
        <dbReference type="SAM" id="SignalP"/>
    </source>
</evidence>
<dbReference type="STRING" id="70415.A0A5S6Q950"/>
<keyword evidence="2" id="KW-1185">Reference proteome</keyword>
<evidence type="ECO:0000313" key="3">
    <source>
        <dbReference type="WBParaSite" id="TMUE_1000003764.1"/>
    </source>
</evidence>
<dbReference type="WBParaSite" id="TMUE_1000003764.1">
    <property type="protein sequence ID" value="TMUE_1000003764.1"/>
    <property type="gene ID" value="WBGene00288783"/>
</dbReference>
<dbReference type="Proteomes" id="UP000046395">
    <property type="component" value="Unassembled WGS sequence"/>
</dbReference>
<feature type="signal peptide" evidence="1">
    <location>
        <begin position="1"/>
        <end position="24"/>
    </location>
</feature>
<evidence type="ECO:0000313" key="2">
    <source>
        <dbReference type="Proteomes" id="UP000046395"/>
    </source>
</evidence>
<accession>A0A5S6Q950</accession>
<protein>
    <submittedName>
        <fullName evidence="3">Uncharacterized protein</fullName>
    </submittedName>
</protein>
<name>A0A5S6Q950_TRIMR</name>
<dbReference type="AlphaFoldDB" id="A0A5S6Q950"/>
<keyword evidence="1" id="KW-0732">Signal</keyword>
<reference evidence="3" key="1">
    <citation type="submission" date="2019-12" db="UniProtKB">
        <authorList>
            <consortium name="WormBaseParasite"/>
        </authorList>
    </citation>
    <scope>IDENTIFICATION</scope>
</reference>